<sequence>MKNGLEVTRGERDRELPPSRRAVGESRRDTERDASILPRGEMHNQTPRGGGEQERREDVDLNEILQHRRRTHRCDFEKDQWIQRGEVGRRRVVD</sequence>
<organism evidence="2 3">
    <name type="scientific">Brassica cretica</name>
    <name type="common">Mustard</name>
    <dbReference type="NCBI Taxonomy" id="69181"/>
    <lineage>
        <taxon>Eukaryota</taxon>
        <taxon>Viridiplantae</taxon>
        <taxon>Streptophyta</taxon>
        <taxon>Embryophyta</taxon>
        <taxon>Tracheophyta</taxon>
        <taxon>Spermatophyta</taxon>
        <taxon>Magnoliopsida</taxon>
        <taxon>eudicotyledons</taxon>
        <taxon>Gunneridae</taxon>
        <taxon>Pentapetalae</taxon>
        <taxon>rosids</taxon>
        <taxon>malvids</taxon>
        <taxon>Brassicales</taxon>
        <taxon>Brassicaceae</taxon>
        <taxon>Brassiceae</taxon>
        <taxon>Brassica</taxon>
    </lineage>
</organism>
<comment type="caution">
    <text evidence="2">The sequence shown here is derived from an EMBL/GenBank/DDBJ whole genome shotgun (WGS) entry which is preliminary data.</text>
</comment>
<keyword evidence="3" id="KW-1185">Reference proteome</keyword>
<protein>
    <submittedName>
        <fullName evidence="2">Uncharacterized protein</fullName>
    </submittedName>
</protein>
<feature type="compositionally biased region" description="Basic and acidic residues" evidence="1">
    <location>
        <begin position="8"/>
        <end position="34"/>
    </location>
</feature>
<accession>A0ABQ7BG85</accession>
<dbReference type="Proteomes" id="UP000266723">
    <property type="component" value="Unassembled WGS sequence"/>
</dbReference>
<evidence type="ECO:0000256" key="1">
    <source>
        <dbReference type="SAM" id="MobiDB-lite"/>
    </source>
</evidence>
<evidence type="ECO:0000313" key="2">
    <source>
        <dbReference type="EMBL" id="KAF3531597.1"/>
    </source>
</evidence>
<name>A0ABQ7BG85_BRACR</name>
<feature type="region of interest" description="Disordered" evidence="1">
    <location>
        <begin position="1"/>
        <end position="61"/>
    </location>
</feature>
<dbReference type="EMBL" id="QGKV02001507">
    <property type="protein sequence ID" value="KAF3531597.1"/>
    <property type="molecule type" value="Genomic_DNA"/>
</dbReference>
<reference evidence="2 3" key="1">
    <citation type="journal article" date="2020" name="BMC Genomics">
        <title>Intraspecific diversification of the crop wild relative Brassica cretica Lam. using demographic model selection.</title>
        <authorList>
            <person name="Kioukis A."/>
            <person name="Michalopoulou V.A."/>
            <person name="Briers L."/>
            <person name="Pirintsos S."/>
            <person name="Studholme D.J."/>
            <person name="Pavlidis P."/>
            <person name="Sarris P.F."/>
        </authorList>
    </citation>
    <scope>NUCLEOTIDE SEQUENCE [LARGE SCALE GENOMIC DNA]</scope>
    <source>
        <strain evidence="3">cv. PFS-1207/04</strain>
    </source>
</reference>
<evidence type="ECO:0000313" key="3">
    <source>
        <dbReference type="Proteomes" id="UP000266723"/>
    </source>
</evidence>
<gene>
    <name evidence="2" type="ORF">DY000_02041694</name>
</gene>
<proteinExistence type="predicted"/>